<feature type="transmembrane region" description="Helical" evidence="1">
    <location>
        <begin position="12"/>
        <end position="29"/>
    </location>
</feature>
<feature type="transmembrane region" description="Helical" evidence="1">
    <location>
        <begin position="91"/>
        <end position="109"/>
    </location>
</feature>
<organism evidence="2 3">
    <name type="scientific">Shewanella putrefaciens</name>
    <name type="common">Pseudomonas putrefaciens</name>
    <dbReference type="NCBI Taxonomy" id="24"/>
    <lineage>
        <taxon>Bacteria</taxon>
        <taxon>Pseudomonadati</taxon>
        <taxon>Pseudomonadota</taxon>
        <taxon>Gammaproteobacteria</taxon>
        <taxon>Alteromonadales</taxon>
        <taxon>Shewanellaceae</taxon>
        <taxon>Shewanella</taxon>
    </lineage>
</organism>
<dbReference type="RefSeq" id="WP_011918310.1">
    <property type="nucleotide sequence ID" value="NZ_BMPK01000007.1"/>
</dbReference>
<gene>
    <name evidence="2" type="ORF">K3G22_18930</name>
</gene>
<protein>
    <recommendedName>
        <fullName evidence="4">Methyl-accepting chemotaxis protein</fullName>
    </recommendedName>
</protein>
<dbReference type="EMBL" id="CP080635">
    <property type="protein sequence ID" value="QYX72762.1"/>
    <property type="molecule type" value="Genomic_DNA"/>
</dbReference>
<reference evidence="2 3" key="1">
    <citation type="submission" date="2021-08" db="EMBL/GenBank/DDBJ databases">
        <title>Shewanella putrefaciens YZ-J, complete genome.</title>
        <authorList>
            <person name="Yi Z."/>
        </authorList>
    </citation>
    <scope>NUCLEOTIDE SEQUENCE [LARGE SCALE GENOMIC DNA]</scope>
    <source>
        <strain evidence="2 3">YZ-J</strain>
    </source>
</reference>
<keyword evidence="1" id="KW-1133">Transmembrane helix</keyword>
<keyword evidence="1" id="KW-0812">Transmembrane</keyword>
<accession>A0ABX8XB88</accession>
<evidence type="ECO:0000313" key="2">
    <source>
        <dbReference type="EMBL" id="QYX72762.1"/>
    </source>
</evidence>
<evidence type="ECO:0000256" key="1">
    <source>
        <dbReference type="SAM" id="Phobius"/>
    </source>
</evidence>
<evidence type="ECO:0000313" key="3">
    <source>
        <dbReference type="Proteomes" id="UP000827084"/>
    </source>
</evidence>
<keyword evidence="1" id="KW-0472">Membrane</keyword>
<sequence length="121" mass="14174">MDVGQFKLSKKFMMIMLFSLVAFGLYSSLDLVVRVGDFNSVMELSRPLDTRPEKHTENLEVLKARIQLLETQLEAQSSYQTMTQKIESRVWILYAIFQFMFILLIYNFFISKEKLSNSNVT</sequence>
<evidence type="ECO:0008006" key="4">
    <source>
        <dbReference type="Google" id="ProtNLM"/>
    </source>
</evidence>
<dbReference type="Proteomes" id="UP000827084">
    <property type="component" value="Chromosome"/>
</dbReference>
<name>A0ABX8XB88_SHEPU</name>
<dbReference type="GeneID" id="67445379"/>
<keyword evidence="3" id="KW-1185">Reference proteome</keyword>
<proteinExistence type="predicted"/>